<feature type="domain" description="Tll0287-like" evidence="3">
    <location>
        <begin position="52"/>
        <end position="211"/>
    </location>
</feature>
<feature type="region of interest" description="Disordered" evidence="1">
    <location>
        <begin position="518"/>
        <end position="542"/>
    </location>
</feature>
<dbReference type="RefSeq" id="WP_182165641.1">
    <property type="nucleotide sequence ID" value="NZ_JACEZT010000014.1"/>
</dbReference>
<evidence type="ECO:0000256" key="1">
    <source>
        <dbReference type="SAM" id="MobiDB-lite"/>
    </source>
</evidence>
<keyword evidence="2" id="KW-0472">Membrane</keyword>
<accession>A0A7W2EV99</accession>
<feature type="domain" description="GAF" evidence="4">
    <location>
        <begin position="363"/>
        <end position="488"/>
    </location>
</feature>
<evidence type="ECO:0000259" key="4">
    <source>
        <dbReference type="Pfam" id="PF13185"/>
    </source>
</evidence>
<dbReference type="EMBL" id="JACEZT010000014">
    <property type="protein sequence ID" value="MBA5639263.1"/>
    <property type="molecule type" value="Genomic_DNA"/>
</dbReference>
<dbReference type="SUPFAM" id="SSF55781">
    <property type="entry name" value="GAF domain-like"/>
    <property type="match status" value="1"/>
</dbReference>
<dbReference type="InterPro" id="IPR029016">
    <property type="entry name" value="GAF-like_dom_sf"/>
</dbReference>
<dbReference type="Pfam" id="PF13185">
    <property type="entry name" value="GAF_2"/>
    <property type="match status" value="1"/>
</dbReference>
<dbReference type="Pfam" id="PF11845">
    <property type="entry name" value="Tll0287-like"/>
    <property type="match status" value="1"/>
</dbReference>
<sequence length="542" mass="58534">MLAATDTTPTHPAIMTTAAPRSLFWKLFLPIGAALGLCALGAAIVVPRYIERNAEQEAVSAARETARQFTVLRQYYTANVVAKVMAHPGLRVGSDHLDHPDTVPLPATMVLELGELLRDSGVNLKLYSPYPFPNRANRVLDSFGEDAWAFFQRHPDQAYTRTERIGRATVVRVALADKMIAQSCVDCHNSLPTSPRTDWKLGDVRGVLEVDSSLQLETGRRAIYAVLATLVTLLLLAGLFLRLFYQRAIARPLEQALEAIGTLTASSDAKVAAAQAIAAGDLDRNLAEAPELVLHGAAPGNDELGSLLRSVQRNLELQRALDGAFAAMLESLRAGRLRDTERDWLKTSQNELAEAMRGDFSTAELADRVLRYLAQRLGAGLGALYLVSPADGALERVATYALLSRHDAPARLAPGQGLPWQALRERRMLCLDPVPDGYMAIGSALGAARPTVLTVWPLWHGDTAVGVLELGAFRPCTALEQELMALVREACALGFSMQQAHQHTARLLHQARAQRGEEVADGMAGGAARARRSGGGQTNDGA</sequence>
<proteinExistence type="predicted"/>
<feature type="compositionally biased region" description="Gly residues" evidence="1">
    <location>
        <begin position="533"/>
        <end position="542"/>
    </location>
</feature>
<feature type="transmembrane region" description="Helical" evidence="2">
    <location>
        <begin position="27"/>
        <end position="46"/>
    </location>
</feature>
<dbReference type="AlphaFoldDB" id="A0A7W2EV99"/>
<keyword evidence="2" id="KW-0812">Transmembrane</keyword>
<evidence type="ECO:0000313" key="6">
    <source>
        <dbReference type="Proteomes" id="UP000534388"/>
    </source>
</evidence>
<keyword evidence="6" id="KW-1185">Reference proteome</keyword>
<dbReference type="InterPro" id="IPR003018">
    <property type="entry name" value="GAF"/>
</dbReference>
<reference evidence="5 6" key="1">
    <citation type="submission" date="2020-07" db="EMBL/GenBank/DDBJ databases">
        <title>Novel species isolated from subtropical streams in China.</title>
        <authorList>
            <person name="Lu H."/>
        </authorList>
    </citation>
    <scope>NUCLEOTIDE SEQUENCE [LARGE SCALE GENOMIC DNA]</scope>
    <source>
        <strain evidence="5 6">LX20W</strain>
    </source>
</reference>
<feature type="transmembrane region" description="Helical" evidence="2">
    <location>
        <begin position="222"/>
        <end position="245"/>
    </location>
</feature>
<dbReference type="InterPro" id="IPR021796">
    <property type="entry name" value="Tll0287-like_dom"/>
</dbReference>
<comment type="caution">
    <text evidence="5">The sequence shown here is derived from an EMBL/GenBank/DDBJ whole genome shotgun (WGS) entry which is preliminary data.</text>
</comment>
<dbReference type="Proteomes" id="UP000534388">
    <property type="component" value="Unassembled WGS sequence"/>
</dbReference>
<evidence type="ECO:0000256" key="2">
    <source>
        <dbReference type="SAM" id="Phobius"/>
    </source>
</evidence>
<evidence type="ECO:0000313" key="5">
    <source>
        <dbReference type="EMBL" id="MBA5639263.1"/>
    </source>
</evidence>
<dbReference type="Gene3D" id="3.30.450.40">
    <property type="match status" value="1"/>
</dbReference>
<gene>
    <name evidence="5" type="ORF">H3H37_19570</name>
</gene>
<evidence type="ECO:0000259" key="3">
    <source>
        <dbReference type="Pfam" id="PF11845"/>
    </source>
</evidence>
<keyword evidence="2" id="KW-1133">Transmembrane helix</keyword>
<protein>
    <submittedName>
        <fullName evidence="5">DUF3365 domain-containing protein</fullName>
    </submittedName>
</protein>
<organism evidence="5 6">
    <name type="scientific">Rugamonas brunnea</name>
    <dbReference type="NCBI Taxonomy" id="2758569"/>
    <lineage>
        <taxon>Bacteria</taxon>
        <taxon>Pseudomonadati</taxon>
        <taxon>Pseudomonadota</taxon>
        <taxon>Betaproteobacteria</taxon>
        <taxon>Burkholderiales</taxon>
        <taxon>Oxalobacteraceae</taxon>
        <taxon>Telluria group</taxon>
        <taxon>Rugamonas</taxon>
    </lineage>
</organism>
<name>A0A7W2EV99_9BURK</name>